<name>A0A4P6KDU3_9MICO</name>
<feature type="compositionally biased region" description="Basic and acidic residues" evidence="1">
    <location>
        <begin position="267"/>
        <end position="282"/>
    </location>
</feature>
<feature type="compositionally biased region" description="Low complexity" evidence="1">
    <location>
        <begin position="249"/>
        <end position="259"/>
    </location>
</feature>
<feature type="domain" description="Phage shock protein PspC N-terminal" evidence="3">
    <location>
        <begin position="47"/>
        <end position="97"/>
    </location>
</feature>
<dbReference type="Pfam" id="PF04024">
    <property type="entry name" value="PspC"/>
    <property type="match status" value="1"/>
</dbReference>
<feature type="transmembrane region" description="Helical" evidence="2">
    <location>
        <begin position="329"/>
        <end position="347"/>
    </location>
</feature>
<dbReference type="OrthoDB" id="7359894at2"/>
<feature type="region of interest" description="Disordered" evidence="1">
    <location>
        <begin position="1"/>
        <end position="30"/>
    </location>
</feature>
<feature type="compositionally biased region" description="Low complexity" evidence="1">
    <location>
        <begin position="201"/>
        <end position="220"/>
    </location>
</feature>
<evidence type="ECO:0000256" key="1">
    <source>
        <dbReference type="SAM" id="MobiDB-lite"/>
    </source>
</evidence>
<feature type="transmembrane region" description="Helical" evidence="2">
    <location>
        <begin position="359"/>
        <end position="383"/>
    </location>
</feature>
<accession>A0A4P6KDU3</accession>
<dbReference type="Proteomes" id="UP000289260">
    <property type="component" value="Chromosome"/>
</dbReference>
<feature type="transmembrane region" description="Helical" evidence="2">
    <location>
        <begin position="162"/>
        <end position="183"/>
    </location>
</feature>
<keyword evidence="2" id="KW-1133">Transmembrane helix</keyword>
<feature type="region of interest" description="Disordered" evidence="1">
    <location>
        <begin position="540"/>
        <end position="565"/>
    </location>
</feature>
<protein>
    <submittedName>
        <fullName evidence="4">PspC domain-containing protein</fullName>
    </submittedName>
</protein>
<evidence type="ECO:0000259" key="3">
    <source>
        <dbReference type="Pfam" id="PF04024"/>
    </source>
</evidence>
<dbReference type="AlphaFoldDB" id="A0A4P6KDU3"/>
<feature type="transmembrane region" description="Helical" evidence="2">
    <location>
        <begin position="115"/>
        <end position="142"/>
    </location>
</feature>
<organism evidence="4 5">
    <name type="scientific">Leucobacter triazinivorans</name>
    <dbReference type="NCBI Taxonomy" id="1784719"/>
    <lineage>
        <taxon>Bacteria</taxon>
        <taxon>Bacillati</taxon>
        <taxon>Actinomycetota</taxon>
        <taxon>Actinomycetes</taxon>
        <taxon>Micrococcales</taxon>
        <taxon>Microbacteriaceae</taxon>
        <taxon>Leucobacter</taxon>
    </lineage>
</organism>
<dbReference type="InterPro" id="IPR007168">
    <property type="entry name" value="Phageshock_PspC_N"/>
</dbReference>
<reference evidence="4 5" key="1">
    <citation type="submission" date="2019-02" db="EMBL/GenBank/DDBJ databases">
        <authorList>
            <person name="Sun L."/>
            <person name="Pan D."/>
            <person name="Wu X."/>
        </authorList>
    </citation>
    <scope>NUCLEOTIDE SEQUENCE [LARGE SCALE GENOMIC DNA]</scope>
    <source>
        <strain evidence="4 5">JW-1</strain>
    </source>
</reference>
<proteinExistence type="predicted"/>
<keyword evidence="2" id="KW-0812">Transmembrane</keyword>
<sequence length="613" mass="65105">MVRFGRCGQTRSMTSSPDSEPSGPGPDRPQSGGSFYGWLRGIGIVRGSDRWFAGVAGGIAAKAGIDPLIVRGVFVVLALLGGPGLLIYLAGWLLLPDAQGRIHTEDIFRGRAETWVLVTAIVLASLLIVPALFGFAVSGVPLLGAPSFWGWDLWASMGIPEWLTRTIAWLFWIAILVLGIIWLRSAVLRRGREQSERGTHESSAATGSPEAASPASAAAGPVFAETADGPAQTTGTASGRGAGESTDPGSAGSAGSAGSFDDDPPAFDDRPRSFSERTDEFANRTAEWGQRVGEQANRWSADVGRQADEWSARYAEHHDAHRLGAGQTILTLALALLAGGLTGFWVLGLDAMPAVASVAPAPLVAALIAALAVLALSLIVAGVRGRYTGWVGFLSACGVLALLVTAVLPWGTRFQPFGTMLVDGLSAPGAVIIAGNAKVDLRSLDDTPDEQGELAIWQLAGNTTVTLPESHPTAVRVRVLAGNISERGTERDGMRLSGPFLRTDTGVALTGTGDAFADESVARVTVYLLAGNVRIEGSTADMSRERLTDEERERSAQEELSNRERVERLEEELGRVEWQLDEPGLDLEDRTALRAERDDLRDALNELEEEMAR</sequence>
<keyword evidence="2" id="KW-0472">Membrane</keyword>
<keyword evidence="5" id="KW-1185">Reference proteome</keyword>
<evidence type="ECO:0000313" key="4">
    <source>
        <dbReference type="EMBL" id="QBE48556.1"/>
    </source>
</evidence>
<gene>
    <name evidence="4" type="ORF">EVS81_06680</name>
</gene>
<evidence type="ECO:0000313" key="5">
    <source>
        <dbReference type="Proteomes" id="UP000289260"/>
    </source>
</evidence>
<dbReference type="EMBL" id="CP035806">
    <property type="protein sequence ID" value="QBE48556.1"/>
    <property type="molecule type" value="Genomic_DNA"/>
</dbReference>
<evidence type="ECO:0000256" key="2">
    <source>
        <dbReference type="SAM" id="Phobius"/>
    </source>
</evidence>
<dbReference type="KEGG" id="ltr:EVS81_06680"/>
<feature type="transmembrane region" description="Helical" evidence="2">
    <location>
        <begin position="73"/>
        <end position="95"/>
    </location>
</feature>
<feature type="region of interest" description="Disordered" evidence="1">
    <location>
        <begin position="194"/>
        <end position="300"/>
    </location>
</feature>
<feature type="compositionally biased region" description="Basic and acidic residues" evidence="1">
    <location>
        <begin position="542"/>
        <end position="565"/>
    </location>
</feature>
<feature type="transmembrane region" description="Helical" evidence="2">
    <location>
        <begin position="390"/>
        <end position="411"/>
    </location>
</feature>